<keyword evidence="3" id="KW-1185">Reference proteome</keyword>
<reference evidence="3" key="1">
    <citation type="submission" date="2015-12" db="EMBL/GenBank/DDBJ databases">
        <title>Update maize B73 reference genome by single molecule sequencing technologies.</title>
        <authorList>
            <consortium name="Maize Genome Sequencing Project"/>
            <person name="Ware D."/>
        </authorList>
    </citation>
    <scope>NUCLEOTIDE SEQUENCE [LARGE SCALE GENOMIC DNA]</scope>
    <source>
        <strain evidence="3">cv. B73</strain>
    </source>
</reference>
<evidence type="ECO:0000256" key="1">
    <source>
        <dbReference type="SAM" id="MobiDB-lite"/>
    </source>
</evidence>
<dbReference type="InParanoid" id="A0A804MM29"/>
<accession>A0A804MM29</accession>
<reference evidence="2" key="2">
    <citation type="submission" date="2019-07" db="EMBL/GenBank/DDBJ databases">
        <authorList>
            <person name="Seetharam A."/>
            <person name="Woodhouse M."/>
            <person name="Cannon E."/>
        </authorList>
    </citation>
    <scope>NUCLEOTIDE SEQUENCE [LARGE SCALE GENOMIC DNA]</scope>
    <source>
        <strain evidence="2">cv. B73</strain>
    </source>
</reference>
<protein>
    <recommendedName>
        <fullName evidence="4">Casein kinase I</fullName>
    </recommendedName>
</protein>
<feature type="region of interest" description="Disordered" evidence="1">
    <location>
        <begin position="1"/>
        <end position="20"/>
    </location>
</feature>
<dbReference type="EnsemblPlants" id="Zm00001eb096600_T001">
    <property type="protein sequence ID" value="Zm00001eb096600_P001"/>
    <property type="gene ID" value="Zm00001eb096600"/>
</dbReference>
<dbReference type="Gene3D" id="3.30.200.20">
    <property type="entry name" value="Phosphorylase Kinase, domain 1"/>
    <property type="match status" value="1"/>
</dbReference>
<evidence type="ECO:0000313" key="3">
    <source>
        <dbReference type="Proteomes" id="UP000007305"/>
    </source>
</evidence>
<dbReference type="SUPFAM" id="SSF56112">
    <property type="entry name" value="Protein kinase-like (PK-like)"/>
    <property type="match status" value="1"/>
</dbReference>
<reference evidence="2" key="3">
    <citation type="submission" date="2021-05" db="UniProtKB">
        <authorList>
            <consortium name="EnsemblPlants"/>
        </authorList>
    </citation>
    <scope>IDENTIFICATION</scope>
    <source>
        <strain evidence="2">cv. B73</strain>
    </source>
</reference>
<evidence type="ECO:0008006" key="4">
    <source>
        <dbReference type="Google" id="ProtNLM"/>
    </source>
</evidence>
<proteinExistence type="predicted"/>
<evidence type="ECO:0000313" key="2">
    <source>
        <dbReference type="EnsemblPlants" id="Zm00001eb096600_P001"/>
    </source>
</evidence>
<feature type="compositionally biased region" description="Polar residues" evidence="1">
    <location>
        <begin position="1"/>
        <end position="12"/>
    </location>
</feature>
<sequence length="75" mass="8560">MLPGRFSSSHVYQESVKSRHPQLHYESKLYMLLQGGTGIPHLKWFGVDGEYNVMVIDLLGPSLNDLQLLQQKVFS</sequence>
<dbReference type="Proteomes" id="UP000007305">
    <property type="component" value="Chromosome 2"/>
</dbReference>
<dbReference type="Gramene" id="Zm00001eb096600_T001">
    <property type="protein sequence ID" value="Zm00001eb096600_P001"/>
    <property type="gene ID" value="Zm00001eb096600"/>
</dbReference>
<organism evidence="2 3">
    <name type="scientific">Zea mays</name>
    <name type="common">Maize</name>
    <dbReference type="NCBI Taxonomy" id="4577"/>
    <lineage>
        <taxon>Eukaryota</taxon>
        <taxon>Viridiplantae</taxon>
        <taxon>Streptophyta</taxon>
        <taxon>Embryophyta</taxon>
        <taxon>Tracheophyta</taxon>
        <taxon>Spermatophyta</taxon>
        <taxon>Magnoliopsida</taxon>
        <taxon>Liliopsida</taxon>
        <taxon>Poales</taxon>
        <taxon>Poaceae</taxon>
        <taxon>PACMAD clade</taxon>
        <taxon>Panicoideae</taxon>
        <taxon>Andropogonodae</taxon>
        <taxon>Andropogoneae</taxon>
        <taxon>Tripsacinae</taxon>
        <taxon>Zea</taxon>
    </lineage>
</organism>
<dbReference type="InterPro" id="IPR011009">
    <property type="entry name" value="Kinase-like_dom_sf"/>
</dbReference>
<name>A0A804MM29_MAIZE</name>
<dbReference type="AlphaFoldDB" id="A0A804MM29"/>